<accession>A0A4Z0RD33</accession>
<feature type="transmembrane region" description="Helical" evidence="7">
    <location>
        <begin position="102"/>
        <end position="119"/>
    </location>
</feature>
<comment type="caution">
    <text evidence="8">The sequence shown here is derived from an EMBL/GenBank/DDBJ whole genome shotgun (WGS) entry which is preliminary data.</text>
</comment>
<feature type="transmembrane region" description="Helical" evidence="7">
    <location>
        <begin position="64"/>
        <end position="90"/>
    </location>
</feature>
<dbReference type="InterPro" id="IPR005614">
    <property type="entry name" value="NrfD-like"/>
</dbReference>
<evidence type="ECO:0000256" key="7">
    <source>
        <dbReference type="SAM" id="Phobius"/>
    </source>
</evidence>
<organism evidence="8 9">
    <name type="scientific">Desulfosporosinus fructosivorans</name>
    <dbReference type="NCBI Taxonomy" id="2018669"/>
    <lineage>
        <taxon>Bacteria</taxon>
        <taxon>Bacillati</taxon>
        <taxon>Bacillota</taxon>
        <taxon>Clostridia</taxon>
        <taxon>Eubacteriales</taxon>
        <taxon>Desulfitobacteriaceae</taxon>
        <taxon>Desulfosporosinus</taxon>
    </lineage>
</organism>
<feature type="transmembrane region" description="Helical" evidence="7">
    <location>
        <begin position="319"/>
        <end position="342"/>
    </location>
</feature>
<gene>
    <name evidence="8" type="primary">hybB</name>
    <name evidence="8" type="ORF">E4K67_02650</name>
</gene>
<comment type="similarity">
    <text evidence="2">Belongs to the NrfD family.</text>
</comment>
<keyword evidence="4 7" id="KW-0812">Transmembrane</keyword>
<proteinExistence type="inferred from homology"/>
<evidence type="ECO:0000256" key="1">
    <source>
        <dbReference type="ARBA" id="ARBA00004651"/>
    </source>
</evidence>
<evidence type="ECO:0000313" key="9">
    <source>
        <dbReference type="Proteomes" id="UP000298460"/>
    </source>
</evidence>
<dbReference type="Proteomes" id="UP000298460">
    <property type="component" value="Unassembled WGS sequence"/>
</dbReference>
<comment type="subcellular location">
    <subcellularLocation>
        <location evidence="1">Cell membrane</location>
        <topology evidence="1">Multi-pass membrane protein</topology>
    </subcellularLocation>
</comment>
<dbReference type="Gene3D" id="1.20.1630.10">
    <property type="entry name" value="Formate dehydrogenase/DMSO reductase domain"/>
    <property type="match status" value="1"/>
</dbReference>
<keyword evidence="6 7" id="KW-0472">Membrane</keyword>
<protein>
    <submittedName>
        <fullName evidence="8">Ni/Fe-hydrogenase cytochrome b subunit</fullName>
    </submittedName>
</protein>
<dbReference type="OrthoDB" id="9768158at2"/>
<evidence type="ECO:0000256" key="5">
    <source>
        <dbReference type="ARBA" id="ARBA00022989"/>
    </source>
</evidence>
<dbReference type="AlphaFoldDB" id="A0A4Z0RD33"/>
<dbReference type="PANTHER" id="PTHR30074">
    <property type="entry name" value="FORMATE DEHYDROGENASE, NITRATE-INDUCIBLE, CYTOCHROME B556 FDN SUBUNIT"/>
    <property type="match status" value="1"/>
</dbReference>
<feature type="transmembrane region" description="Helical" evidence="7">
    <location>
        <begin position="180"/>
        <end position="204"/>
    </location>
</feature>
<dbReference type="InterPro" id="IPR051817">
    <property type="entry name" value="FDH_cytochrome_b556_subunit"/>
</dbReference>
<feature type="transmembrane region" description="Helical" evidence="7">
    <location>
        <begin position="354"/>
        <end position="377"/>
    </location>
</feature>
<keyword evidence="9" id="KW-1185">Reference proteome</keyword>
<reference evidence="8 9" key="1">
    <citation type="submission" date="2019-03" db="EMBL/GenBank/DDBJ databases">
        <title>Draft Genome Sequence of Desulfosporosinus fructosivorans Strain 63.6F, Isolated from Marine Sediment in the Baltic Sea.</title>
        <authorList>
            <person name="Hausmann B."/>
            <person name="Vandieken V."/>
            <person name="Pjevac P."/>
            <person name="Schreck K."/>
            <person name="Herbold C.W."/>
            <person name="Loy A."/>
        </authorList>
    </citation>
    <scope>NUCLEOTIDE SEQUENCE [LARGE SCALE GENOMIC DNA]</scope>
    <source>
        <strain evidence="8 9">63.6F</strain>
    </source>
</reference>
<evidence type="ECO:0000256" key="3">
    <source>
        <dbReference type="ARBA" id="ARBA00022475"/>
    </source>
</evidence>
<evidence type="ECO:0000313" key="8">
    <source>
        <dbReference type="EMBL" id="TGE39903.1"/>
    </source>
</evidence>
<keyword evidence="3" id="KW-1003">Cell membrane</keyword>
<dbReference type="GO" id="GO:0009061">
    <property type="term" value="P:anaerobic respiration"/>
    <property type="evidence" value="ECO:0007669"/>
    <property type="project" value="TreeGrafter"/>
</dbReference>
<evidence type="ECO:0000256" key="2">
    <source>
        <dbReference type="ARBA" id="ARBA00008929"/>
    </source>
</evidence>
<evidence type="ECO:0000256" key="4">
    <source>
        <dbReference type="ARBA" id="ARBA00022692"/>
    </source>
</evidence>
<keyword evidence="5 7" id="KW-1133">Transmembrane helix</keyword>
<dbReference type="PANTHER" id="PTHR30074:SF4">
    <property type="entry name" value="NI_FE-HYDROGENASE 2 B-TYPE CYTOCHROME SUBUNIT-RELATED"/>
    <property type="match status" value="1"/>
</dbReference>
<feature type="transmembrane region" description="Helical" evidence="7">
    <location>
        <begin position="292"/>
        <end position="312"/>
    </location>
</feature>
<feature type="transmembrane region" description="Helical" evidence="7">
    <location>
        <begin position="255"/>
        <end position="272"/>
    </location>
</feature>
<name>A0A4Z0RD33_9FIRM</name>
<dbReference type="GO" id="GO:0005886">
    <property type="term" value="C:plasma membrane"/>
    <property type="evidence" value="ECO:0007669"/>
    <property type="project" value="UniProtKB-SubCell"/>
</dbReference>
<dbReference type="RefSeq" id="WP_135544839.1">
    <property type="nucleotide sequence ID" value="NZ_SPQQ01000001.1"/>
</dbReference>
<feature type="transmembrane region" description="Helical" evidence="7">
    <location>
        <begin position="210"/>
        <end position="234"/>
    </location>
</feature>
<feature type="transmembrane region" description="Helical" evidence="7">
    <location>
        <begin position="139"/>
        <end position="159"/>
    </location>
</feature>
<sequence length="407" mass="45211">MELVTTFVNRAGAKLNSVRWRFRITPMRLVFMSIAAVAIAVILVRFVLGLGATTNLNDQWPWGLWISFDVLLGVALAGGGYGTALIIYVLRRDKFYPIARSAMLTSLLGYIVVVLGLLIEVGQWFNFWRPYVSWGHASVLFEVFWCISCYTLIQVLEFFEVATEKVFKGLHKYLKKAMPVLLVIGITLPTLHQSSLGQLFYLMVGKVNPLWWSAFLPPFFLLSSFFVGAGMIIIESSLAGKALDHKVDISVLRGLAKISGGAMILYLILKIVDVALQGTFANVFAFDLPSVMFLSELVFGVIIPIIIAFSSLSSTRKGLIWFGILNVGGVILNRFDVVFTGMGNYLNQYGGHYFPAWTEIIVSLGLVSIACLAYLFIAENFNIMGHQESEPVEEVMTEDCDYASTAK</sequence>
<feature type="transmembrane region" description="Helical" evidence="7">
    <location>
        <begin position="29"/>
        <end position="52"/>
    </location>
</feature>
<dbReference type="EMBL" id="SPQQ01000001">
    <property type="protein sequence ID" value="TGE39903.1"/>
    <property type="molecule type" value="Genomic_DNA"/>
</dbReference>
<evidence type="ECO:0000256" key="6">
    <source>
        <dbReference type="ARBA" id="ARBA00023136"/>
    </source>
</evidence>
<dbReference type="Pfam" id="PF03916">
    <property type="entry name" value="NrfD"/>
    <property type="match status" value="1"/>
</dbReference>